<evidence type="ECO:0000313" key="1">
    <source>
        <dbReference type="EMBL" id="TBF00424.1"/>
    </source>
</evidence>
<accession>A0AAE8Q5A6</accession>
<dbReference type="EMBL" id="SIKX01000011">
    <property type="protein sequence ID" value="TBF00424.1"/>
    <property type="molecule type" value="Genomic_DNA"/>
</dbReference>
<evidence type="ECO:0000313" key="2">
    <source>
        <dbReference type="Proteomes" id="UP000291892"/>
    </source>
</evidence>
<sequence length="209" mass="24280">MISGTREKTYIAGDLTVEDWENQKRILTVGGSPDSWADAFDNFFLQRLQLRYFRPIEFIQKNGDWRGEGFSMVSLQCALIEFLAATRNGMKYRHLKRGEVLSQFEYTKSGTVFCQFLQEEMPFKEWFDENSAADFYSSVRCALLHEARTKSGWRIWRTGAPAVDTARKIVFCDFLQEAIGAYVDEYGRRLLHDTTLQSAFIRKFDDLAT</sequence>
<comment type="caution">
    <text evidence="1">The sequence shown here is derived from an EMBL/GenBank/DDBJ whole genome shotgun (WGS) entry which is preliminary data.</text>
</comment>
<protein>
    <submittedName>
        <fullName evidence="1">Uncharacterized protein</fullName>
    </submittedName>
</protein>
<dbReference type="Proteomes" id="UP000291892">
    <property type="component" value="Unassembled WGS sequence"/>
</dbReference>
<dbReference type="AlphaFoldDB" id="A0AAE8Q5A6"/>
<proteinExistence type="predicted"/>
<gene>
    <name evidence="1" type="ORF">ELG94_39780</name>
</gene>
<dbReference type="RefSeq" id="WP_130663685.1">
    <property type="nucleotide sequence ID" value="NZ_SIKX01000011.1"/>
</dbReference>
<reference evidence="1 2" key="1">
    <citation type="submission" date="2019-02" db="EMBL/GenBank/DDBJ databases">
        <title>The genomic architecture of introgression among sibling species of bacteria.</title>
        <authorList>
            <person name="Cavassim M.I.A."/>
            <person name="Moeskjaer S."/>
            <person name="Moslemi C."/>
            <person name="Fields B."/>
            <person name="Bachmann A."/>
            <person name="Vilhjalmsson B."/>
            <person name="Schierup M.H."/>
            <person name="Young J.P.W."/>
            <person name="Andersen S.U."/>
        </authorList>
    </citation>
    <scope>NUCLEOTIDE SEQUENCE [LARGE SCALE GENOMIC DNA]</scope>
    <source>
        <strain evidence="1 2">SM42</strain>
    </source>
</reference>
<organism evidence="1 2">
    <name type="scientific">Rhizobium ruizarguesonis</name>
    <dbReference type="NCBI Taxonomy" id="2081791"/>
    <lineage>
        <taxon>Bacteria</taxon>
        <taxon>Pseudomonadati</taxon>
        <taxon>Pseudomonadota</taxon>
        <taxon>Alphaproteobacteria</taxon>
        <taxon>Hyphomicrobiales</taxon>
        <taxon>Rhizobiaceae</taxon>
        <taxon>Rhizobium/Agrobacterium group</taxon>
        <taxon>Rhizobium</taxon>
    </lineage>
</organism>
<name>A0AAE8Q5A6_9HYPH</name>